<dbReference type="Pfam" id="PF09388">
    <property type="entry name" value="SpoOE-like"/>
    <property type="match status" value="1"/>
</dbReference>
<dbReference type="GO" id="GO:0046983">
    <property type="term" value="F:protein dimerization activity"/>
    <property type="evidence" value="ECO:0007669"/>
    <property type="project" value="InterPro"/>
</dbReference>
<evidence type="ECO:0000313" key="1">
    <source>
        <dbReference type="EMBL" id="AGB40550.1"/>
    </source>
</evidence>
<name>L0K7M2_HALHC</name>
<dbReference type="InterPro" id="IPR037208">
    <property type="entry name" value="Spo0E-like_sf"/>
</dbReference>
<dbReference type="GO" id="GO:0043937">
    <property type="term" value="P:regulation of sporulation"/>
    <property type="evidence" value="ECO:0007669"/>
    <property type="project" value="InterPro"/>
</dbReference>
<dbReference type="InterPro" id="IPR018540">
    <property type="entry name" value="Spo0E-like"/>
</dbReference>
<dbReference type="AlphaFoldDB" id="L0K7M2"/>
<protein>
    <submittedName>
        <fullName evidence="1">Spo0E like sporulation regulatory protein</fullName>
    </submittedName>
</protein>
<dbReference type="HOGENOM" id="CLU_2990404_0_0_9"/>
<accession>L0K7M2</accession>
<dbReference type="InterPro" id="IPR036638">
    <property type="entry name" value="HLH_DNA-bd_sf"/>
</dbReference>
<dbReference type="KEGG" id="hhl:Halha_0576"/>
<proteinExistence type="predicted"/>
<gene>
    <name evidence="1" type="ordered locus">Halha_0576</name>
</gene>
<keyword evidence="2" id="KW-1185">Reference proteome</keyword>
<dbReference type="EMBL" id="CP003359">
    <property type="protein sequence ID" value="AGB40550.1"/>
    <property type="molecule type" value="Genomic_DNA"/>
</dbReference>
<dbReference type="Proteomes" id="UP000010880">
    <property type="component" value="Chromosome"/>
</dbReference>
<dbReference type="SUPFAM" id="SSF140500">
    <property type="entry name" value="BAS1536-like"/>
    <property type="match status" value="1"/>
</dbReference>
<sequence>MKDNKLYKKISKLKKELNQYKLSPDNKQELVELSQKLDELIVEATKRQIAIEFGPSQ</sequence>
<organism evidence="1 2">
    <name type="scientific">Halobacteroides halobius (strain ATCC 35273 / DSM 5150 / MD-1)</name>
    <dbReference type="NCBI Taxonomy" id="748449"/>
    <lineage>
        <taxon>Bacteria</taxon>
        <taxon>Bacillati</taxon>
        <taxon>Bacillota</taxon>
        <taxon>Clostridia</taxon>
        <taxon>Halanaerobiales</taxon>
        <taxon>Halobacteroidaceae</taxon>
        <taxon>Halobacteroides</taxon>
    </lineage>
</organism>
<dbReference type="STRING" id="748449.Halha_0576"/>
<dbReference type="Gene3D" id="4.10.280.10">
    <property type="entry name" value="Helix-loop-helix DNA-binding domain"/>
    <property type="match status" value="1"/>
</dbReference>
<evidence type="ECO:0000313" key="2">
    <source>
        <dbReference type="Proteomes" id="UP000010880"/>
    </source>
</evidence>
<reference evidence="2" key="1">
    <citation type="submission" date="2012-02" db="EMBL/GenBank/DDBJ databases">
        <title>The complete genome of Halobacteroides halobius DSM 5150.</title>
        <authorList>
            <person name="Lucas S."/>
            <person name="Copeland A."/>
            <person name="Lapidus A."/>
            <person name="Glavina del Rio T."/>
            <person name="Dalin E."/>
            <person name="Tice H."/>
            <person name="Bruce D."/>
            <person name="Goodwin L."/>
            <person name="Pitluck S."/>
            <person name="Peters L."/>
            <person name="Mikhailova N."/>
            <person name="Gu W."/>
            <person name="Kyrpides N."/>
            <person name="Mavromatis K."/>
            <person name="Ivanova N."/>
            <person name="Brettin T."/>
            <person name="Detter J.C."/>
            <person name="Han C."/>
            <person name="Larimer F."/>
            <person name="Land M."/>
            <person name="Hauser L."/>
            <person name="Markowitz V."/>
            <person name="Cheng J.-F."/>
            <person name="Hugenholtz P."/>
            <person name="Woyke T."/>
            <person name="Wu D."/>
            <person name="Tindall B."/>
            <person name="Pomrenke H."/>
            <person name="Brambilla E."/>
            <person name="Klenk H.-P."/>
            <person name="Eisen J.A."/>
        </authorList>
    </citation>
    <scope>NUCLEOTIDE SEQUENCE [LARGE SCALE GENOMIC DNA]</scope>
    <source>
        <strain evidence="2">ATCC 35273 / DSM 5150 / MD-1</strain>
    </source>
</reference>
<dbReference type="RefSeq" id="WP_015326276.1">
    <property type="nucleotide sequence ID" value="NC_019978.1"/>
</dbReference>